<evidence type="ECO:0000259" key="9">
    <source>
        <dbReference type="Pfam" id="PF00155"/>
    </source>
</evidence>
<evidence type="ECO:0000313" key="12">
    <source>
        <dbReference type="Proteomes" id="UP000275727"/>
    </source>
</evidence>
<evidence type="ECO:0000256" key="6">
    <source>
        <dbReference type="ARBA" id="ARBA00023315"/>
    </source>
</evidence>
<evidence type="ECO:0000313" key="13">
    <source>
        <dbReference type="Proteomes" id="UP000276029"/>
    </source>
</evidence>
<feature type="binding site" evidence="8">
    <location>
        <begin position="274"/>
        <end position="275"/>
    </location>
    <ligand>
        <name>pyridoxal 5'-phosphate</name>
        <dbReference type="ChEBI" id="CHEBI:597326"/>
        <note>ligand shared between dimeric partners</note>
    </ligand>
</feature>
<dbReference type="NCBIfam" id="NF005394">
    <property type="entry name" value="PRK06939.1"/>
    <property type="match status" value="1"/>
</dbReference>
<reference evidence="11 13" key="2">
    <citation type="submission" date="2018-10" db="EMBL/GenBank/DDBJ databases">
        <title>Genomic Encyclopedia of Type Strains, Phase IV (KMG-IV): sequencing the most valuable type-strain genomes for metagenomic binning, comparative biology and taxonomic classification.</title>
        <authorList>
            <person name="Goeker M."/>
        </authorList>
    </citation>
    <scope>NUCLEOTIDE SEQUENCE [LARGE SCALE GENOMIC DNA]</scope>
    <source>
        <strain evidence="11 13">DSM 19791</strain>
    </source>
</reference>
<dbReference type="EMBL" id="AP018711">
    <property type="protein sequence ID" value="BBE35301.1"/>
    <property type="molecule type" value="Genomic_DNA"/>
</dbReference>
<dbReference type="FunFam" id="3.40.640.10:FF:000006">
    <property type="entry name" value="5-aminolevulinate synthase, mitochondrial"/>
    <property type="match status" value="1"/>
</dbReference>
<keyword evidence="6 8" id="KW-0012">Acyltransferase</keyword>
<comment type="similarity">
    <text evidence="2 8">Belongs to the class-II pyridoxal-phosphate-dependent aminotransferase family.</text>
</comment>
<proteinExistence type="inferred from homology"/>
<feature type="domain" description="Aminotransferase class I/classII large" evidence="9">
    <location>
        <begin position="43"/>
        <end position="388"/>
    </location>
</feature>
<dbReference type="GO" id="GO:0030170">
    <property type="term" value="F:pyridoxal phosphate binding"/>
    <property type="evidence" value="ECO:0007669"/>
    <property type="project" value="UniProtKB-UniRule"/>
</dbReference>
<dbReference type="GO" id="GO:0016874">
    <property type="term" value="F:ligase activity"/>
    <property type="evidence" value="ECO:0007669"/>
    <property type="project" value="UniProtKB-KW"/>
</dbReference>
<dbReference type="RefSeq" id="WP_121053124.1">
    <property type="nucleotide sequence ID" value="NZ_AP018711.1"/>
</dbReference>
<dbReference type="Gene3D" id="3.90.1150.10">
    <property type="entry name" value="Aspartate Aminotransferase, domain 1"/>
    <property type="match status" value="1"/>
</dbReference>
<comment type="caution">
    <text evidence="8">Lacks conserved residue(s) required for the propagation of feature annotation.</text>
</comment>
<dbReference type="InterPro" id="IPR011282">
    <property type="entry name" value="2am3keto_CoA_ligase"/>
</dbReference>
<dbReference type="GO" id="GO:0019518">
    <property type="term" value="P:L-threonine catabolic process to glycine"/>
    <property type="evidence" value="ECO:0007669"/>
    <property type="project" value="UniProtKB-UniRule"/>
</dbReference>
<dbReference type="InterPro" id="IPR015424">
    <property type="entry name" value="PyrdxlP-dep_Trfase"/>
</dbReference>
<feature type="binding site" evidence="8">
    <location>
        <position position="136"/>
    </location>
    <ligand>
        <name>substrate</name>
    </ligand>
</feature>
<keyword evidence="3 8" id="KW-0808">Transferase</keyword>
<keyword evidence="10" id="KW-0436">Ligase</keyword>
<dbReference type="Proteomes" id="UP000276029">
    <property type="component" value="Unassembled WGS sequence"/>
</dbReference>
<evidence type="ECO:0000256" key="1">
    <source>
        <dbReference type="ARBA" id="ARBA00005029"/>
    </source>
</evidence>
<dbReference type="Proteomes" id="UP000275727">
    <property type="component" value="Chromosome"/>
</dbReference>
<keyword evidence="5" id="KW-0350">Heme biosynthesis</keyword>
<gene>
    <name evidence="8 10" type="primary">kbl</name>
    <name evidence="11" type="ORF">DFR51_3304</name>
    <name evidence="10" type="ORF">SmB9_29590</name>
</gene>
<dbReference type="GO" id="GO:0008890">
    <property type="term" value="F:glycine C-acetyltransferase activity"/>
    <property type="evidence" value="ECO:0007669"/>
    <property type="project" value="UniProtKB-UniRule"/>
</dbReference>
<evidence type="ECO:0000256" key="3">
    <source>
        <dbReference type="ARBA" id="ARBA00022679"/>
    </source>
</evidence>
<dbReference type="GO" id="GO:0003870">
    <property type="term" value="F:5-aminolevulinate synthase activity"/>
    <property type="evidence" value="ECO:0007669"/>
    <property type="project" value="UniProtKB-EC"/>
</dbReference>
<organism evidence="10 12">
    <name type="scientific">Sphingosinicella microcystinivorans</name>
    <dbReference type="NCBI Taxonomy" id="335406"/>
    <lineage>
        <taxon>Bacteria</taxon>
        <taxon>Pseudomonadati</taxon>
        <taxon>Pseudomonadota</taxon>
        <taxon>Alphaproteobacteria</taxon>
        <taxon>Sphingomonadales</taxon>
        <taxon>Sphingosinicellaceae</taxon>
        <taxon>Sphingosinicella</taxon>
    </lineage>
</organism>
<feature type="binding site" description="in other chain" evidence="8">
    <location>
        <position position="185"/>
    </location>
    <ligand>
        <name>pyridoxal 5'-phosphate</name>
        <dbReference type="ChEBI" id="CHEBI:597326"/>
        <note>ligand shared between dimeric partners</note>
    </ligand>
</feature>
<dbReference type="EC" id="2.3.1.29" evidence="8"/>
<evidence type="ECO:0000256" key="8">
    <source>
        <dbReference type="HAMAP-Rule" id="MF_00985"/>
    </source>
</evidence>
<dbReference type="NCBIfam" id="TIGR01822">
    <property type="entry name" value="2am3keto_CoA"/>
    <property type="match status" value="1"/>
</dbReference>
<dbReference type="EMBL" id="RBWX01000010">
    <property type="protein sequence ID" value="RKS86590.1"/>
    <property type="molecule type" value="Genomic_DNA"/>
</dbReference>
<dbReference type="SUPFAM" id="SSF53383">
    <property type="entry name" value="PLP-dependent transferases"/>
    <property type="match status" value="1"/>
</dbReference>
<keyword evidence="13" id="KW-1185">Reference proteome</keyword>
<evidence type="ECO:0000313" key="11">
    <source>
        <dbReference type="EMBL" id="RKS86590.1"/>
    </source>
</evidence>
<name>A0AAD1D7L4_SPHMI</name>
<dbReference type="Gene3D" id="3.40.640.10">
    <property type="entry name" value="Type I PLP-dependent aspartate aminotransferase-like (Major domain)"/>
    <property type="match status" value="1"/>
</dbReference>
<dbReference type="PANTHER" id="PTHR13693">
    <property type="entry name" value="CLASS II AMINOTRANSFERASE/8-AMINO-7-OXONONANOATE SYNTHASE"/>
    <property type="match status" value="1"/>
</dbReference>
<comment type="cofactor">
    <cofactor evidence="8">
        <name>pyridoxal 5'-phosphate</name>
        <dbReference type="ChEBI" id="CHEBI:597326"/>
    </cofactor>
    <text evidence="8">Binds 1 pyridoxal phosphate per subunit.</text>
</comment>
<dbReference type="CDD" id="cd06454">
    <property type="entry name" value="KBL_like"/>
    <property type="match status" value="1"/>
</dbReference>
<feature type="binding site" description="in other chain" evidence="8">
    <location>
        <begin position="241"/>
        <end position="244"/>
    </location>
    <ligand>
        <name>pyridoxal 5'-phosphate</name>
        <dbReference type="ChEBI" id="CHEBI:597326"/>
        <note>ligand shared between dimeric partners</note>
    </ligand>
</feature>
<reference evidence="10 12" key="1">
    <citation type="submission" date="2018-06" db="EMBL/GenBank/DDBJ databases">
        <title>Complete Genome Sequence of the Microcystin-Degrading Bacterium Sphingosinicella microcystinivorans Strain B-9.</title>
        <authorList>
            <person name="Jin H."/>
            <person name="Nishizawa T."/>
            <person name="Guo Y."/>
            <person name="Nishizawa A."/>
            <person name="Park H."/>
            <person name="Kato H."/>
            <person name="Tsuji K."/>
            <person name="Harada K."/>
        </authorList>
    </citation>
    <scope>NUCLEOTIDE SEQUENCE [LARGE SCALE GENOMIC DNA]</scope>
    <source>
        <strain evidence="10 12">B9</strain>
    </source>
</reference>
<dbReference type="KEGG" id="smic:SmB9_29590"/>
<dbReference type="InterPro" id="IPR004839">
    <property type="entry name" value="Aminotransferase_I/II_large"/>
</dbReference>
<accession>A0AAD1D7L4</accession>
<comment type="pathway">
    <text evidence="1">Porphyrin-containing compound metabolism; protoporphyrin-IX biosynthesis; 5-aminolevulinate from glycine: step 1/1.</text>
</comment>
<feature type="binding site" evidence="8">
    <location>
        <position position="370"/>
    </location>
    <ligand>
        <name>substrate</name>
    </ligand>
</feature>
<evidence type="ECO:0000256" key="7">
    <source>
        <dbReference type="ARBA" id="ARBA00047654"/>
    </source>
</evidence>
<comment type="catalytic activity">
    <reaction evidence="8">
        <text>glycine + acetyl-CoA = (2S)-2-amino-3-oxobutanoate + CoA</text>
        <dbReference type="Rhea" id="RHEA:20736"/>
        <dbReference type="ChEBI" id="CHEBI:57287"/>
        <dbReference type="ChEBI" id="CHEBI:57288"/>
        <dbReference type="ChEBI" id="CHEBI:57305"/>
        <dbReference type="ChEBI" id="CHEBI:78948"/>
        <dbReference type="EC" id="2.3.1.29"/>
    </reaction>
</comment>
<feature type="modified residue" description="N6-(pyridoxal phosphate)lysine" evidence="8">
    <location>
        <position position="244"/>
    </location>
</feature>
<comment type="pathway">
    <text evidence="8">Amino-acid degradation; L-threonine degradation via oxydo-reductase pathway; glycine from L-threonine: step 2/2.</text>
</comment>
<comment type="subunit">
    <text evidence="8">Homodimer.</text>
</comment>
<dbReference type="InterPro" id="IPR015421">
    <property type="entry name" value="PyrdxlP-dep_Trfase_major"/>
</dbReference>
<keyword evidence="4 8" id="KW-0663">Pyridoxal phosphate</keyword>
<dbReference type="Pfam" id="PF00155">
    <property type="entry name" value="Aminotran_1_2"/>
    <property type="match status" value="1"/>
</dbReference>
<protein>
    <recommendedName>
        <fullName evidence="8">2-amino-3-ketobutyrate coenzyme A ligase</fullName>
        <shortName evidence="8">AKB ligase</shortName>
        <ecNumber evidence="8">2.3.1.29</ecNumber>
    </recommendedName>
    <alternativeName>
        <fullName evidence="8">Glycine acetyltransferase</fullName>
    </alternativeName>
</protein>
<evidence type="ECO:0000256" key="5">
    <source>
        <dbReference type="ARBA" id="ARBA00023133"/>
    </source>
</evidence>
<dbReference type="HAMAP" id="MF_00985">
    <property type="entry name" value="2am3keto_CoA_ligase"/>
    <property type="match status" value="1"/>
</dbReference>
<comment type="catalytic activity">
    <reaction evidence="7">
        <text>succinyl-CoA + glycine + H(+) = 5-aminolevulinate + CO2 + CoA</text>
        <dbReference type="Rhea" id="RHEA:12921"/>
        <dbReference type="ChEBI" id="CHEBI:15378"/>
        <dbReference type="ChEBI" id="CHEBI:16526"/>
        <dbReference type="ChEBI" id="CHEBI:57287"/>
        <dbReference type="ChEBI" id="CHEBI:57292"/>
        <dbReference type="ChEBI" id="CHEBI:57305"/>
        <dbReference type="ChEBI" id="CHEBI:356416"/>
        <dbReference type="EC" id="2.3.1.37"/>
    </reaction>
</comment>
<dbReference type="GO" id="GO:0005829">
    <property type="term" value="C:cytosol"/>
    <property type="evidence" value="ECO:0007669"/>
    <property type="project" value="TreeGrafter"/>
</dbReference>
<evidence type="ECO:0000256" key="4">
    <source>
        <dbReference type="ARBA" id="ARBA00022898"/>
    </source>
</evidence>
<evidence type="ECO:0000313" key="10">
    <source>
        <dbReference type="EMBL" id="BBE35301.1"/>
    </source>
</evidence>
<dbReference type="PANTHER" id="PTHR13693:SF102">
    <property type="entry name" value="2-AMINO-3-KETOBUTYRATE COENZYME A LIGASE, MITOCHONDRIAL"/>
    <property type="match status" value="1"/>
</dbReference>
<evidence type="ECO:0000256" key="2">
    <source>
        <dbReference type="ARBA" id="ARBA00008392"/>
    </source>
</evidence>
<sequence length="397" mass="41943">MAREAFYQRTSATLAQIEADGLLKPERIITTPQGAMVAVDGRPLVNMCANNYLGLASDPRVVEGAIAATREYGAGLASVRFICGTQDLHKALEAAIADYLGFDDAILFAAAFDANGGIFETLLTEKDAVVSDSLNHASIIDGIRLSKAKRYRFPNGDMNALEDQLKAARADGAEAILIVTDGVFSMDGYFADLETVASLADRYDALIMVDDCHATGFIGPEGRGTSARSGVEGRVDIVSGTFGKALGGAMGGFIAARKPVIDLLRQRARPYLFSNALAPAVCGASLAVIAIARSKEGDAMRAKLTENATYFRYGMAEAGFTLLPGSHPIIPVMLGEAAQAQKLAAAMLERGVLVTAFSYPVVPHGQARIRTQISAAHEQADLDQAIAAFVAARTHIT</sequence>
<dbReference type="GO" id="GO:0006783">
    <property type="term" value="P:heme biosynthetic process"/>
    <property type="evidence" value="ECO:0007669"/>
    <property type="project" value="UniProtKB-KW"/>
</dbReference>
<dbReference type="InterPro" id="IPR050087">
    <property type="entry name" value="AON_synthase_class-II"/>
</dbReference>
<dbReference type="InterPro" id="IPR015422">
    <property type="entry name" value="PyrdxlP-dep_Trfase_small"/>
</dbReference>
<dbReference type="AlphaFoldDB" id="A0AAD1D7L4"/>
<comment type="function">
    <text evidence="8">Catalyzes the cleavage of 2-amino-3-ketobutyrate to glycine and acetyl-CoA.</text>
</comment>